<proteinExistence type="predicted"/>
<keyword evidence="2" id="KW-1185">Reference proteome</keyword>
<accession>A0ABS6PG03</accession>
<organism evidence="1 2">
    <name type="scientific">Pseudomonas ekonensis</name>
    <dbReference type="NCBI Taxonomy" id="2842353"/>
    <lineage>
        <taxon>Bacteria</taxon>
        <taxon>Pseudomonadati</taxon>
        <taxon>Pseudomonadota</taxon>
        <taxon>Gammaproteobacteria</taxon>
        <taxon>Pseudomonadales</taxon>
        <taxon>Pseudomonadaceae</taxon>
        <taxon>Pseudomonas</taxon>
    </lineage>
</organism>
<dbReference type="RefSeq" id="WP_217892960.1">
    <property type="nucleotide sequence ID" value="NZ_JAHSTS010000002.1"/>
</dbReference>
<reference evidence="1 2" key="1">
    <citation type="submission" date="2021-06" db="EMBL/GenBank/DDBJ databases">
        <title>Updating the genus Pseudomonas: Description of 43 new species and partition of the Pseudomonas putida group.</title>
        <authorList>
            <person name="Girard L."/>
            <person name="Lood C."/>
            <person name="Vandamme P."/>
            <person name="Rokni-Zadeh H."/>
            <person name="Van Noort V."/>
            <person name="Hofte M."/>
            <person name="Lavigne R."/>
            <person name="De Mot R."/>
        </authorList>
    </citation>
    <scope>NUCLEOTIDE SEQUENCE [LARGE SCALE GENOMIC DNA]</scope>
    <source>
        <strain evidence="1 2">COR58</strain>
    </source>
</reference>
<dbReference type="EMBL" id="JAHSTS010000002">
    <property type="protein sequence ID" value="MBV4459408.1"/>
    <property type="molecule type" value="Genomic_DNA"/>
</dbReference>
<protein>
    <submittedName>
        <fullName evidence="1">Uncharacterized protein</fullName>
    </submittedName>
</protein>
<evidence type="ECO:0000313" key="2">
    <source>
        <dbReference type="Proteomes" id="UP000765224"/>
    </source>
</evidence>
<sequence length="471" mass="52001">MDLHTRKVTPIENERPEYYGVSWFPGGKDLVLSHSGLDNLTLTDIQGYANSEVGYLSHGAHSTQPFLSQPHQILCASDGRVVCTNTGRNAISVIDLNKPGHFQEKRLTSVRWDRLSLEEITGDHLNSVFEKDGRLYVIAHGHHNGSVLAVLTYPELEVVSLDPVEQRTGLHNIWVSDEGQKIACHSSIGSLVDLDSNEVLWQAGSPIYARGLAVSSDVMLVGESQMTGRESRRSSMSGLWVLERSTLKPLDYLSLGPYGAVNEVRLLNVKDFAHHGHVFSSVCELLEKDLYARNSQERLASFHRHRKSQDAWKGWELVFGAPVPLESGEREAKPGQLCLLKQREVAAGAERRMSFSYSMDQSSLDAHVAVVIYKGIGDDTDMNALLIQPASATEARLVLWTQDGTQWAPESDIVVPGLPLSGDLNVVANDRGLEIYLNTKLLLSIEADRLPYLSGSLGVRWIGSTISRSAE</sequence>
<gene>
    <name evidence="1" type="ORF">KVG96_15750</name>
</gene>
<name>A0ABS6PG03_9PSED</name>
<dbReference type="Proteomes" id="UP000765224">
    <property type="component" value="Unassembled WGS sequence"/>
</dbReference>
<evidence type="ECO:0000313" key="1">
    <source>
        <dbReference type="EMBL" id="MBV4459408.1"/>
    </source>
</evidence>
<comment type="caution">
    <text evidence="1">The sequence shown here is derived from an EMBL/GenBank/DDBJ whole genome shotgun (WGS) entry which is preliminary data.</text>
</comment>